<keyword evidence="5" id="KW-0328">Glycosyltransferase</keyword>
<feature type="region of interest" description="Disordered" evidence="8">
    <location>
        <begin position="86"/>
        <end position="117"/>
    </location>
</feature>
<evidence type="ECO:0000256" key="3">
    <source>
        <dbReference type="ARBA" id="ARBA00006107"/>
    </source>
</evidence>
<dbReference type="InterPro" id="IPR049063">
    <property type="entry name" value="T6PP_C"/>
</dbReference>
<evidence type="ECO:0000313" key="11">
    <source>
        <dbReference type="EMBL" id="UMM39616.1"/>
    </source>
</evidence>
<evidence type="ECO:0000313" key="12">
    <source>
        <dbReference type="Proteomes" id="UP000829354"/>
    </source>
</evidence>
<dbReference type="Gene3D" id="3.30.70.3080">
    <property type="match status" value="1"/>
</dbReference>
<proteinExistence type="inferred from homology"/>
<evidence type="ECO:0000256" key="8">
    <source>
        <dbReference type="SAM" id="MobiDB-lite"/>
    </source>
</evidence>
<evidence type="ECO:0000256" key="1">
    <source>
        <dbReference type="ARBA" id="ARBA00002045"/>
    </source>
</evidence>
<comment type="function">
    <text evidence="1">Catalyzes the production of trehalose from glucose-6-phosphate and UDP-alpha-D-glucose in a 2 step process.</text>
</comment>
<dbReference type="Proteomes" id="UP000829354">
    <property type="component" value="Chromosome X"/>
</dbReference>
<dbReference type="SUPFAM" id="SSF56784">
    <property type="entry name" value="HAD-like"/>
    <property type="match status" value="1"/>
</dbReference>
<dbReference type="PANTHER" id="PTHR10788:SF106">
    <property type="entry name" value="BCDNA.GH08860"/>
    <property type="match status" value="1"/>
</dbReference>
<sequence length="1345" mass="152484">MVQQLQKSMSDGMATTAAAVPMNANGVDTGKVPTAPPDVFFSTENEPEDCTPVKMDPFDRPKSDKDPVEDAIERLLKVMEKIDCPYTPGKEKGVDQDESDDMTESEDHDEMAKDDEGIPANEVRVETRKMDCTTGQLVAPRIYEKVDTLSSTSESSAEEDESMMIIKEGIRVCYGVWKKRQKNSEMALKGLAIVLELCLTQPSARDEIFSVLLETLGFNTVTYWKAVVPQVVDSDLTYATQYREALLFSMCLYDVNHSKNRLRELYAAIPGFRQSMLGIRAKQFTERYRHLQMKIARSRQSSRMSSKYGSEDNLQTMVTLANDVIMDEETPPTQMPLVDMSHDKQRVINVSNAPPVSISRKTSGSWEIKQGSGGLVACVDPVMSADKKNIWLSNLGVNMQEELKEHSTTTNSIGLPLIKQACAGEVFCVLERNEKKELTPKQQAVESDMSLLSVLNTYNKHSYQLNPVVVNQDDYDTYYGGISNGLLWPALHNLPQFISPCYNDPEALREQWCAYVRVNYLFSINAARNSRAQDFIWIHDYHLMLCGQIMRSLEGSLDIGFFLHIPFQPPANFMTKYRTVGEPIVRALLRFTKVGFQTSRDRETFVKLVADHIKRTKIDYDSRLDRYTIEHDGFACSLGVFPVSIKIADFVNIAKNPQTVIEAEEIRKQIMGKCADGGQLFFSVERFDYTKGIAEKLRAWQRYFEKYPDRIGKDVLFQVAVTNRRSVESYRQYQDDVMALAELINQKFHSEQYPEWKPVIFETDGLPRSRLIAHYLAMDIGVVTPSKDGMNLVAKEMLVCNPTASLVLSTGAGTEVQLSNAQFYSEQEGKCYHRVEDIANTEAFADNFFAAATESKETRNKHGEKINQFLCVHDIDEWSDQFLDPKWTHEVISECEVKQLGQFYGLMNRTAQVRRQIVECVLKGLPIRPHFKFSLENAKTSLETSCPEGTSKLTLEADEESGEEKGFKITYDIHDELSEMEKDLAFLSFIQSDEYENAEEFIKTIGSFYEGGPILFSEEVKQAAEMLQRGIHYNTFFTDRDGTLKSYACSYPTSVQPAYSAVIQAQFARRCATFCAIVTTAPLIHTGILEVATIPEGYYAYGASAGREWYLNPAQQFKDRSFSAVDLTLMNKVFELIEELLEKPEFRTFKWIGSGIQKHCGHITIAKQDVNGTIPARKVTRLHEQLVKIVNDFDPTGTTLTMRESDLDFKIYVKAKLKGRIFNKGHGIRLVKERLKPNMSKGNCLVCGDSESDIPMLEECLKLAGSKVYTIWVTRDQALQEKVSQLCERYSCTNIHYVTCPQVLLGAMAYATAHTLTNEKNRKADSYYDDSDTPMDQEDTPSKQQ</sequence>
<dbReference type="FunFam" id="1.20.58.1800:FF:000001">
    <property type="entry name" value="Alpha,alpha-trehalose-phosphate synthase [UDP-forming] 1"/>
    <property type="match status" value="1"/>
</dbReference>
<evidence type="ECO:0000256" key="6">
    <source>
        <dbReference type="ARBA" id="ARBA00022679"/>
    </source>
</evidence>
<accession>A0AAE9FBK6</accession>
<dbReference type="Pfam" id="PF21141">
    <property type="entry name" value="T6PP_C"/>
    <property type="match status" value="1"/>
</dbReference>
<feature type="compositionally biased region" description="Acidic residues" evidence="8">
    <location>
        <begin position="96"/>
        <end position="109"/>
    </location>
</feature>
<comment type="catalytic activity">
    <reaction evidence="7">
        <text>D-glucose 6-phosphate + UDP-alpha-D-glucose = alpha,alpha-trehalose 6-phosphate + UDP + H(+)</text>
        <dbReference type="Rhea" id="RHEA:18889"/>
        <dbReference type="ChEBI" id="CHEBI:15378"/>
        <dbReference type="ChEBI" id="CHEBI:58223"/>
        <dbReference type="ChEBI" id="CHEBI:58429"/>
        <dbReference type="ChEBI" id="CHEBI:58885"/>
        <dbReference type="ChEBI" id="CHEBI:61548"/>
        <dbReference type="EC" id="2.4.1.15"/>
    </reaction>
</comment>
<feature type="region of interest" description="Disordered" evidence="8">
    <location>
        <begin position="28"/>
        <end position="66"/>
    </location>
</feature>
<dbReference type="Pfam" id="PF18572">
    <property type="entry name" value="T6PP_N"/>
    <property type="match status" value="1"/>
</dbReference>
<name>A0AAE9FBK6_CAEBR</name>
<dbReference type="PANTHER" id="PTHR10788">
    <property type="entry name" value="TREHALOSE-6-PHOSPHATE SYNTHASE"/>
    <property type="match status" value="1"/>
</dbReference>
<evidence type="ECO:0000256" key="5">
    <source>
        <dbReference type="ARBA" id="ARBA00022676"/>
    </source>
</evidence>
<dbReference type="Pfam" id="PF00982">
    <property type="entry name" value="Glyco_transf_20"/>
    <property type="match status" value="1"/>
</dbReference>
<dbReference type="Gene3D" id="3.40.50.2000">
    <property type="entry name" value="Glycogen Phosphorylase B"/>
    <property type="match status" value="2"/>
</dbReference>
<feature type="compositionally biased region" description="Basic and acidic residues" evidence="8">
    <location>
        <begin position="56"/>
        <end position="66"/>
    </location>
</feature>
<comment type="similarity">
    <text evidence="3">In the C-terminal section; belongs to the gob-1 trehalose phosphatase family.</text>
</comment>
<dbReference type="GO" id="GO:0005992">
    <property type="term" value="P:trehalose biosynthetic process"/>
    <property type="evidence" value="ECO:0007669"/>
    <property type="project" value="InterPro"/>
</dbReference>
<dbReference type="FunFam" id="3.40.50.2000:FF:000206">
    <property type="entry name" value="Trehalose-6-phosphate synthase"/>
    <property type="match status" value="1"/>
</dbReference>
<comment type="similarity">
    <text evidence="2">In the N-terminal section; belongs to the glycosyltransferase 20 family.</text>
</comment>
<reference evidence="11 12" key="1">
    <citation type="submission" date="2022-04" db="EMBL/GenBank/DDBJ databases">
        <title>Chromosome-level reference genomes for two strains of Caenorhabditis briggsae: an improved platform for comparative genomics.</title>
        <authorList>
            <person name="Stevens L."/>
            <person name="Andersen E."/>
        </authorList>
    </citation>
    <scope>NUCLEOTIDE SEQUENCE [LARGE SCALE GENOMIC DNA]</scope>
    <source>
        <strain evidence="11">VX34</strain>
        <tissue evidence="11">Whole-organism</tissue>
    </source>
</reference>
<evidence type="ECO:0000256" key="2">
    <source>
        <dbReference type="ARBA" id="ARBA00005409"/>
    </source>
</evidence>
<organism evidence="11 12">
    <name type="scientific">Caenorhabditis briggsae</name>
    <dbReference type="NCBI Taxonomy" id="6238"/>
    <lineage>
        <taxon>Eukaryota</taxon>
        <taxon>Metazoa</taxon>
        <taxon>Ecdysozoa</taxon>
        <taxon>Nematoda</taxon>
        <taxon>Chromadorea</taxon>
        <taxon>Rhabditida</taxon>
        <taxon>Rhabditina</taxon>
        <taxon>Rhabditomorpha</taxon>
        <taxon>Rhabditoidea</taxon>
        <taxon>Rhabditidae</taxon>
        <taxon>Peloderinae</taxon>
        <taxon>Caenorhabditis</taxon>
    </lineage>
</organism>
<dbReference type="CDD" id="cd03788">
    <property type="entry name" value="GT20_TPS"/>
    <property type="match status" value="1"/>
</dbReference>
<dbReference type="InterPro" id="IPR023214">
    <property type="entry name" value="HAD_sf"/>
</dbReference>
<feature type="region of interest" description="Disordered" evidence="8">
    <location>
        <begin position="1323"/>
        <end position="1345"/>
    </location>
</feature>
<dbReference type="SUPFAM" id="SSF53756">
    <property type="entry name" value="UDP-Glycosyltransferase/glycogen phosphorylase"/>
    <property type="match status" value="1"/>
</dbReference>
<dbReference type="InterPro" id="IPR036412">
    <property type="entry name" value="HAD-like_sf"/>
</dbReference>
<feature type="domain" description="Trehalose-6-phosphate phosphatase helical bundle" evidence="9">
    <location>
        <begin position="900"/>
        <end position="1004"/>
    </location>
</feature>
<feature type="compositionally biased region" description="Acidic residues" evidence="8">
    <location>
        <begin position="1327"/>
        <end position="1339"/>
    </location>
</feature>
<keyword evidence="12" id="KW-1185">Reference proteome</keyword>
<evidence type="ECO:0000256" key="4">
    <source>
        <dbReference type="ARBA" id="ARBA00012538"/>
    </source>
</evidence>
<protein>
    <recommendedName>
        <fullName evidence="4">alpha,alpha-trehalose-phosphate synthase (UDP-forming)</fullName>
        <ecNumber evidence="4">2.4.1.15</ecNumber>
    </recommendedName>
</protein>
<keyword evidence="6" id="KW-0808">Transferase</keyword>
<dbReference type="GO" id="GO:0003825">
    <property type="term" value="F:alpha,alpha-trehalose-phosphate synthase (UDP-forming) activity"/>
    <property type="evidence" value="ECO:0007669"/>
    <property type="project" value="UniProtKB-EC"/>
</dbReference>
<dbReference type="EMBL" id="CP092625">
    <property type="protein sequence ID" value="UMM39616.1"/>
    <property type="molecule type" value="Genomic_DNA"/>
</dbReference>
<dbReference type="Gene3D" id="1.20.58.1800">
    <property type="match status" value="1"/>
</dbReference>
<evidence type="ECO:0000259" key="10">
    <source>
        <dbReference type="Pfam" id="PF21141"/>
    </source>
</evidence>
<evidence type="ECO:0000259" key="9">
    <source>
        <dbReference type="Pfam" id="PF18572"/>
    </source>
</evidence>
<dbReference type="InterPro" id="IPR001830">
    <property type="entry name" value="Glyco_trans_20"/>
</dbReference>
<dbReference type="FunFam" id="3.30.70.3080:FF:000002">
    <property type="entry name" value="Alpha,alpha-trehalose-phosphate synthase [UDP-forming] 2"/>
    <property type="match status" value="1"/>
</dbReference>
<gene>
    <name evidence="11" type="ORF">L5515_016588</name>
</gene>
<evidence type="ECO:0000256" key="7">
    <source>
        <dbReference type="ARBA" id="ARBA00048039"/>
    </source>
</evidence>
<feature type="domain" description="Trehalose-6-phosphate phosphatase C-terminal" evidence="10">
    <location>
        <begin position="1036"/>
        <end position="1304"/>
    </location>
</feature>
<dbReference type="InterPro" id="IPR041064">
    <property type="entry name" value="T6PP_helical"/>
</dbReference>
<feature type="compositionally biased region" description="Basic and acidic residues" evidence="8">
    <location>
        <begin position="86"/>
        <end position="95"/>
    </location>
</feature>
<dbReference type="EC" id="2.4.1.15" evidence="4"/>
<dbReference type="Gene3D" id="3.40.50.1000">
    <property type="entry name" value="HAD superfamily/HAD-like"/>
    <property type="match status" value="1"/>
</dbReference>